<evidence type="ECO:0000313" key="4">
    <source>
        <dbReference type="Proteomes" id="UP000095283"/>
    </source>
</evidence>
<dbReference type="GO" id="GO:0016579">
    <property type="term" value="P:protein deubiquitination"/>
    <property type="evidence" value="ECO:0007669"/>
    <property type="project" value="InterPro"/>
</dbReference>
<dbReference type="InterPro" id="IPR028889">
    <property type="entry name" value="USP"/>
</dbReference>
<dbReference type="Gene3D" id="3.90.70.10">
    <property type="entry name" value="Cysteine proteinases"/>
    <property type="match status" value="1"/>
</dbReference>
<dbReference type="WBParaSite" id="Hba_07426">
    <property type="protein sequence ID" value="Hba_07426"/>
    <property type="gene ID" value="Hba_07426"/>
</dbReference>
<comment type="catalytic activity">
    <reaction evidence="1">
        <text>Thiol-dependent hydrolysis of ester, thioester, amide, peptide and isopeptide bonds formed by the C-terminal Gly of ubiquitin (a 76-residue protein attached to proteins as an intracellular targeting signal).</text>
        <dbReference type="EC" id="3.4.19.12"/>
    </reaction>
</comment>
<dbReference type="InterPro" id="IPR050185">
    <property type="entry name" value="Ub_carboxyl-term_hydrolase"/>
</dbReference>
<feature type="domain" description="USP" evidence="3">
    <location>
        <begin position="1"/>
        <end position="130"/>
    </location>
</feature>
<evidence type="ECO:0000256" key="1">
    <source>
        <dbReference type="ARBA" id="ARBA00000707"/>
    </source>
</evidence>
<evidence type="ECO:0000313" key="5">
    <source>
        <dbReference type="WBParaSite" id="Hba_07426"/>
    </source>
</evidence>
<dbReference type="PANTHER" id="PTHR21646:SF14">
    <property type="entry name" value="FI05488P"/>
    <property type="match status" value="1"/>
</dbReference>
<dbReference type="GO" id="GO:0004843">
    <property type="term" value="F:cysteine-type deubiquitinase activity"/>
    <property type="evidence" value="ECO:0007669"/>
    <property type="project" value="UniProtKB-EC"/>
</dbReference>
<dbReference type="EC" id="3.4.19.12" evidence="2"/>
<dbReference type="PROSITE" id="PS50235">
    <property type="entry name" value="USP_3"/>
    <property type="match status" value="1"/>
</dbReference>
<name>A0A1I7WQJ6_HETBA</name>
<evidence type="ECO:0000259" key="3">
    <source>
        <dbReference type="PROSITE" id="PS50235"/>
    </source>
</evidence>
<protein>
    <recommendedName>
        <fullName evidence="2">ubiquitinyl hydrolase 1</fullName>
        <ecNumber evidence="2">3.4.19.12</ecNumber>
    </recommendedName>
</protein>
<reference evidence="5" key="1">
    <citation type="submission" date="2016-11" db="UniProtKB">
        <authorList>
            <consortium name="WormBaseParasite"/>
        </authorList>
    </citation>
    <scope>IDENTIFICATION</scope>
</reference>
<dbReference type="SUPFAM" id="SSF54001">
    <property type="entry name" value="Cysteine proteinases"/>
    <property type="match status" value="1"/>
</dbReference>
<sequence length="130" mass="15225">MGHIIRYRNNTINQSVMVQFKNIIGDFGNDYRTSNQQDAQEFLIWLLDKVHEDLNTGTQRDTNYNVMESNFLQRNQSPDDALAERRLSHCSVITSLFEAQLRSSIRCCSCGYQKFIYDPYMFVSLQVPQE</sequence>
<dbReference type="InterPro" id="IPR001394">
    <property type="entry name" value="Peptidase_C19_UCH"/>
</dbReference>
<dbReference type="AlphaFoldDB" id="A0A1I7WQJ6"/>
<accession>A0A1I7WQJ6</accession>
<organism evidence="4 5">
    <name type="scientific">Heterorhabditis bacteriophora</name>
    <name type="common">Entomopathogenic nematode worm</name>
    <dbReference type="NCBI Taxonomy" id="37862"/>
    <lineage>
        <taxon>Eukaryota</taxon>
        <taxon>Metazoa</taxon>
        <taxon>Ecdysozoa</taxon>
        <taxon>Nematoda</taxon>
        <taxon>Chromadorea</taxon>
        <taxon>Rhabditida</taxon>
        <taxon>Rhabditina</taxon>
        <taxon>Rhabditomorpha</taxon>
        <taxon>Strongyloidea</taxon>
        <taxon>Heterorhabditidae</taxon>
        <taxon>Heterorhabditis</taxon>
    </lineage>
</organism>
<proteinExistence type="predicted"/>
<dbReference type="Proteomes" id="UP000095283">
    <property type="component" value="Unplaced"/>
</dbReference>
<evidence type="ECO:0000256" key="2">
    <source>
        <dbReference type="ARBA" id="ARBA00012759"/>
    </source>
</evidence>
<dbReference type="Pfam" id="PF00443">
    <property type="entry name" value="UCH"/>
    <property type="match status" value="1"/>
</dbReference>
<keyword evidence="4" id="KW-1185">Reference proteome</keyword>
<dbReference type="PANTHER" id="PTHR21646">
    <property type="entry name" value="UBIQUITIN CARBOXYL-TERMINAL HYDROLASE"/>
    <property type="match status" value="1"/>
</dbReference>
<dbReference type="InterPro" id="IPR038765">
    <property type="entry name" value="Papain-like_cys_pep_sf"/>
</dbReference>